<gene>
    <name evidence="5" type="ORF">NEMVEDRAFT_v1g240537</name>
</gene>
<dbReference type="eggNOG" id="ENOG502S5VX">
    <property type="taxonomic scope" value="Eukaryota"/>
</dbReference>
<evidence type="ECO:0008006" key="7">
    <source>
        <dbReference type="Google" id="ProtNLM"/>
    </source>
</evidence>
<dbReference type="Pfam" id="PF08559">
    <property type="entry name" value="Cut8"/>
    <property type="match status" value="1"/>
</dbReference>
<dbReference type="EMBL" id="DS469537">
    <property type="protein sequence ID" value="EDO45244.1"/>
    <property type="molecule type" value="Genomic_DNA"/>
</dbReference>
<dbReference type="GO" id="GO:0071630">
    <property type="term" value="P:nuclear protein quality control by the ubiquitin-proteasome system"/>
    <property type="evidence" value="ECO:0000318"/>
    <property type="project" value="GO_Central"/>
</dbReference>
<dbReference type="GO" id="GO:0070628">
    <property type="term" value="F:proteasome binding"/>
    <property type="evidence" value="ECO:0000318"/>
    <property type="project" value="GO_Central"/>
</dbReference>
<sequence>MSAMKDITNRSPSTRCPRRSNSSDDDIFVDFSTPVSRSLRSTRRRNTSPPGLGLRGQNFASNSERIVEEDGRTSRLSFTPELISMPSVLLTPTTASEEGKRSRFSSFSLESCRPRKKLRLDVTETSENTLQDTLQNLSKQQLVELISGFISERHPELSQEFENILPEPDLREMEERLRVLKRNIFKAFPRRTRSVCSSRDAFSFRRVNSQILAFKKECIDQGKSLLSSKLWKAVVEYVFMACSYVDDLPVWESPAHNCSKNNSFKMLALQCKTALTKGEFTLEELNEYQQRLDVICSSNEHFCPCLKQVKSLIASHQFS</sequence>
<comment type="similarity">
    <text evidence="2">Belongs to the cut8/STS1 family.</text>
</comment>
<dbReference type="OMA" id="CVERDDE"/>
<keyword evidence="3" id="KW-0539">Nucleus</keyword>
<dbReference type="GO" id="GO:0005634">
    <property type="term" value="C:nucleus"/>
    <property type="evidence" value="ECO:0007669"/>
    <property type="project" value="UniProtKB-SubCell"/>
</dbReference>
<proteinExistence type="inferred from homology"/>
<dbReference type="GO" id="GO:0031144">
    <property type="term" value="P:proteasome localization"/>
    <property type="evidence" value="ECO:0000318"/>
    <property type="project" value="GO_Central"/>
</dbReference>
<dbReference type="PANTHER" id="PTHR28032">
    <property type="entry name" value="FI02826P"/>
    <property type="match status" value="1"/>
</dbReference>
<dbReference type="KEGG" id="nve:5517227"/>
<evidence type="ECO:0000256" key="3">
    <source>
        <dbReference type="ARBA" id="ARBA00023242"/>
    </source>
</evidence>
<evidence type="ECO:0000313" key="6">
    <source>
        <dbReference type="Proteomes" id="UP000001593"/>
    </source>
</evidence>
<dbReference type="FunFam" id="1.20.58.1590:FF:000002">
    <property type="entry name" value="Uncharacterized protein, isoform A"/>
    <property type="match status" value="1"/>
</dbReference>
<accession>A7RTC2</accession>
<organism evidence="5 6">
    <name type="scientific">Nematostella vectensis</name>
    <name type="common">Starlet sea anemone</name>
    <dbReference type="NCBI Taxonomy" id="45351"/>
    <lineage>
        <taxon>Eukaryota</taxon>
        <taxon>Metazoa</taxon>
        <taxon>Cnidaria</taxon>
        <taxon>Anthozoa</taxon>
        <taxon>Hexacorallia</taxon>
        <taxon>Actiniaria</taxon>
        <taxon>Edwardsiidae</taxon>
        <taxon>Nematostella</taxon>
    </lineage>
</organism>
<dbReference type="InterPro" id="IPR038422">
    <property type="entry name" value="Cut8/Sts1_sf"/>
</dbReference>
<protein>
    <recommendedName>
        <fullName evidence="7">Tethering factor for nuclear proteasome STS1</fullName>
    </recommendedName>
</protein>
<feature type="region of interest" description="Disordered" evidence="4">
    <location>
        <begin position="38"/>
        <end position="57"/>
    </location>
</feature>
<evidence type="ECO:0000256" key="2">
    <source>
        <dbReference type="ARBA" id="ARBA00006199"/>
    </source>
</evidence>
<dbReference type="Proteomes" id="UP000001593">
    <property type="component" value="Unassembled WGS sequence"/>
</dbReference>
<reference evidence="5 6" key="1">
    <citation type="journal article" date="2007" name="Science">
        <title>Sea anemone genome reveals ancestral eumetazoan gene repertoire and genomic organization.</title>
        <authorList>
            <person name="Putnam N.H."/>
            <person name="Srivastava M."/>
            <person name="Hellsten U."/>
            <person name="Dirks B."/>
            <person name="Chapman J."/>
            <person name="Salamov A."/>
            <person name="Terry A."/>
            <person name="Shapiro H."/>
            <person name="Lindquist E."/>
            <person name="Kapitonov V.V."/>
            <person name="Jurka J."/>
            <person name="Genikhovich G."/>
            <person name="Grigoriev I.V."/>
            <person name="Lucas S.M."/>
            <person name="Steele R.E."/>
            <person name="Finnerty J.R."/>
            <person name="Technau U."/>
            <person name="Martindale M.Q."/>
            <person name="Rokhsar D.S."/>
        </authorList>
    </citation>
    <scope>NUCLEOTIDE SEQUENCE [LARGE SCALE GENOMIC DNA]</scope>
    <source>
        <strain evidence="6">CH2 X CH6</strain>
    </source>
</reference>
<dbReference type="InterPro" id="IPR013868">
    <property type="entry name" value="Cut8/Sts1_fam"/>
</dbReference>
<dbReference type="AlphaFoldDB" id="A7RTC2"/>
<dbReference type="Gene3D" id="1.20.58.1590">
    <property type="entry name" value="Tethering factor for nuclear proteasome Cut8/Sts1"/>
    <property type="match status" value="1"/>
</dbReference>
<dbReference type="PANTHER" id="PTHR28032:SF1">
    <property type="entry name" value="FI02826P"/>
    <property type="match status" value="1"/>
</dbReference>
<evidence type="ECO:0000256" key="4">
    <source>
        <dbReference type="SAM" id="MobiDB-lite"/>
    </source>
</evidence>
<dbReference type="STRING" id="45351.A7RTC2"/>
<dbReference type="HOGENOM" id="CLU_872391_0_0_1"/>
<comment type="subcellular location">
    <subcellularLocation>
        <location evidence="1">Nucleus</location>
    </subcellularLocation>
</comment>
<dbReference type="InParanoid" id="A7RTC2"/>
<name>A7RTC2_NEMVE</name>
<dbReference type="PhylomeDB" id="A7RTC2"/>
<evidence type="ECO:0000256" key="1">
    <source>
        <dbReference type="ARBA" id="ARBA00004123"/>
    </source>
</evidence>
<keyword evidence="6" id="KW-1185">Reference proteome</keyword>
<evidence type="ECO:0000313" key="5">
    <source>
        <dbReference type="EMBL" id="EDO45244.1"/>
    </source>
</evidence>
<dbReference type="OrthoDB" id="10061064at2759"/>
<feature type="region of interest" description="Disordered" evidence="4">
    <location>
        <begin position="1"/>
        <end position="31"/>
    </location>
</feature>